<feature type="domain" description="Glycosyltransferase subfamily 4-like N-terminal" evidence="2">
    <location>
        <begin position="22"/>
        <end position="162"/>
    </location>
</feature>
<dbReference type="SUPFAM" id="SSF53756">
    <property type="entry name" value="UDP-Glycosyltransferase/glycogen phosphorylase"/>
    <property type="match status" value="1"/>
</dbReference>
<feature type="domain" description="Glycosyl transferase family 1" evidence="1">
    <location>
        <begin position="175"/>
        <end position="323"/>
    </location>
</feature>
<proteinExistence type="predicted"/>
<dbReference type="InterPro" id="IPR001296">
    <property type="entry name" value="Glyco_trans_1"/>
</dbReference>
<dbReference type="PANTHER" id="PTHR45947:SF3">
    <property type="entry name" value="SULFOQUINOVOSYL TRANSFERASE SQD2"/>
    <property type="match status" value="1"/>
</dbReference>
<keyword evidence="4" id="KW-1185">Reference proteome</keyword>
<dbReference type="Gene3D" id="3.40.50.2000">
    <property type="entry name" value="Glycogen Phosphorylase B"/>
    <property type="match status" value="2"/>
</dbReference>
<evidence type="ECO:0000259" key="1">
    <source>
        <dbReference type="Pfam" id="PF00534"/>
    </source>
</evidence>
<dbReference type="PANTHER" id="PTHR45947">
    <property type="entry name" value="SULFOQUINOVOSYL TRANSFERASE SQD2"/>
    <property type="match status" value="1"/>
</dbReference>
<accession>A0ABY0QMP7</accession>
<evidence type="ECO:0000313" key="4">
    <source>
        <dbReference type="Proteomes" id="UP000198811"/>
    </source>
</evidence>
<name>A0ABY0QMP7_CLOCO</name>
<dbReference type="InterPro" id="IPR050194">
    <property type="entry name" value="Glycosyltransferase_grp1"/>
</dbReference>
<dbReference type="CDD" id="cd03801">
    <property type="entry name" value="GT4_PimA-like"/>
    <property type="match status" value="1"/>
</dbReference>
<dbReference type="Pfam" id="PF00534">
    <property type="entry name" value="Glycos_transf_1"/>
    <property type="match status" value="1"/>
</dbReference>
<reference evidence="3 4" key="1">
    <citation type="submission" date="2016-10" db="EMBL/GenBank/DDBJ databases">
        <authorList>
            <person name="Varghese N."/>
            <person name="Submissions S."/>
        </authorList>
    </citation>
    <scope>NUCLEOTIDE SEQUENCE [LARGE SCALE GENOMIC DNA]</scope>
    <source>
        <strain evidence="3 4">NLAE-zl-C224</strain>
    </source>
</reference>
<dbReference type="Pfam" id="PF13439">
    <property type="entry name" value="Glyco_transf_4"/>
    <property type="match status" value="1"/>
</dbReference>
<dbReference type="Proteomes" id="UP000198811">
    <property type="component" value="Unassembled WGS sequence"/>
</dbReference>
<gene>
    <name evidence="3" type="ORF">SAMN05216497_11630</name>
</gene>
<protein>
    <submittedName>
        <fullName evidence="3">Glycosyltransferase involved in cell wall bisynthesis</fullName>
    </submittedName>
</protein>
<dbReference type="InterPro" id="IPR028098">
    <property type="entry name" value="Glyco_trans_4-like_N"/>
</dbReference>
<sequence length="352" mass="40583">MINKKKRKLIILTKKFGYNFTGATVATHELLKYWKKEFDDITIITREVGKYDSNINLRLLQAKSTLQIIDILKKTKDSDAVYYSDDHMGYLMKLCGIKYYHTYHGNWPDARRASIEFWLKSLFFIPAYKLTLKNAKLVINVSYYMEKYTRNFNKYTTVIRNGLGQRINSTLTNSTEFIKEVNPNDDNKLNILMVGVIDKRKYKLALKLFDLIKDKEFTNKINVDIYGGIQDKSIGSILSSYNFINLKGHVDKIEVGKYDVFLNTSAIENLSISVCEAIANKVPVVCFNVGGLGEIVKNGINGFLIPNGDINEMGRKIENLINKGYTFVFNDNLLFNYNWQSAATEYLKQFIM</sequence>
<dbReference type="EMBL" id="FNGL01000016">
    <property type="protein sequence ID" value="SDL28449.1"/>
    <property type="molecule type" value="Genomic_DNA"/>
</dbReference>
<evidence type="ECO:0000259" key="2">
    <source>
        <dbReference type="Pfam" id="PF13439"/>
    </source>
</evidence>
<evidence type="ECO:0000313" key="3">
    <source>
        <dbReference type="EMBL" id="SDL28449.1"/>
    </source>
</evidence>
<comment type="caution">
    <text evidence="3">The sequence shown here is derived from an EMBL/GenBank/DDBJ whole genome shotgun (WGS) entry which is preliminary data.</text>
</comment>
<organism evidence="3 4">
    <name type="scientific">Clostridium cochlearium</name>
    <dbReference type="NCBI Taxonomy" id="1494"/>
    <lineage>
        <taxon>Bacteria</taxon>
        <taxon>Bacillati</taxon>
        <taxon>Bacillota</taxon>
        <taxon>Clostridia</taxon>
        <taxon>Eubacteriales</taxon>
        <taxon>Clostridiaceae</taxon>
        <taxon>Clostridium</taxon>
    </lineage>
</organism>
<dbReference type="RefSeq" id="WP_176760169.1">
    <property type="nucleotide sequence ID" value="NZ_FNGL01000016.1"/>
</dbReference>